<evidence type="ECO:0000313" key="3">
    <source>
        <dbReference type="EMBL" id="KAG3215398.1"/>
    </source>
</evidence>
<organism evidence="2 4">
    <name type="scientific">Phytophthora cactorum</name>
    <dbReference type="NCBI Taxonomy" id="29920"/>
    <lineage>
        <taxon>Eukaryota</taxon>
        <taxon>Sar</taxon>
        <taxon>Stramenopiles</taxon>
        <taxon>Oomycota</taxon>
        <taxon>Peronosporomycetes</taxon>
        <taxon>Peronosporales</taxon>
        <taxon>Peronosporaceae</taxon>
        <taxon>Phytophthora</taxon>
    </lineage>
</organism>
<sequence>MHRTTKREKKSDDEARRTRSRLSQQGGGCLAASSSNTRLPGEILALPHVVTAIKQFLMTPEKAIIEAARLGQEERLDQLLTKYVCRVPYALVAAAAYGHLNCVECCY</sequence>
<dbReference type="EMBL" id="RCMV01000560">
    <property type="protein sequence ID" value="KAG3215398.1"/>
    <property type="molecule type" value="Genomic_DNA"/>
</dbReference>
<dbReference type="EMBL" id="RCMK01000587">
    <property type="protein sequence ID" value="KAG2920361.1"/>
    <property type="molecule type" value="Genomic_DNA"/>
</dbReference>
<dbReference type="AlphaFoldDB" id="A0A8T1CEU2"/>
<evidence type="ECO:0000313" key="2">
    <source>
        <dbReference type="EMBL" id="KAG2920361.1"/>
    </source>
</evidence>
<dbReference type="Proteomes" id="UP000760860">
    <property type="component" value="Unassembled WGS sequence"/>
</dbReference>
<accession>A0A8T1CEU2</accession>
<reference evidence="2" key="1">
    <citation type="submission" date="2018-10" db="EMBL/GenBank/DDBJ databases">
        <title>Effector identification in a new, highly contiguous assembly of the strawberry crown rot pathogen Phytophthora cactorum.</title>
        <authorList>
            <person name="Armitage A.D."/>
            <person name="Nellist C.F."/>
            <person name="Bates H."/>
            <person name="Vickerstaff R.J."/>
            <person name="Harrison R.J."/>
        </authorList>
    </citation>
    <scope>NUCLEOTIDE SEQUENCE</scope>
    <source>
        <strain evidence="2">4040</strain>
        <strain evidence="3">P421</strain>
    </source>
</reference>
<proteinExistence type="predicted"/>
<dbReference type="Proteomes" id="UP000736787">
    <property type="component" value="Unassembled WGS sequence"/>
</dbReference>
<evidence type="ECO:0000256" key="1">
    <source>
        <dbReference type="SAM" id="MobiDB-lite"/>
    </source>
</evidence>
<evidence type="ECO:0000313" key="4">
    <source>
        <dbReference type="Proteomes" id="UP000736787"/>
    </source>
</evidence>
<gene>
    <name evidence="2" type="ORF">PC117_g16503</name>
    <name evidence="3" type="ORF">PC129_g13712</name>
</gene>
<protein>
    <submittedName>
        <fullName evidence="2">Uncharacterized protein</fullName>
    </submittedName>
</protein>
<comment type="caution">
    <text evidence="2">The sequence shown here is derived from an EMBL/GenBank/DDBJ whole genome shotgun (WGS) entry which is preliminary data.</text>
</comment>
<name>A0A8T1CEU2_9STRA</name>
<feature type="region of interest" description="Disordered" evidence="1">
    <location>
        <begin position="1"/>
        <end position="35"/>
    </location>
</feature>